<comment type="caution">
    <text evidence="2">The sequence shown here is derived from an EMBL/GenBank/DDBJ whole genome shotgun (WGS) entry which is preliminary data.</text>
</comment>
<name>A0ABW3KBK7_9BACT</name>
<sequence length="374" mass="41276">MATLPLRVGVLTSSRADFGIYLPLLKRMQNDSFFNLKIIAFGSHLSPFHGYTLKTIEAEGFAVDARIESLLTGDSPEAIATAMSLTMMKFSQYWGTYASQYDIVLCLGDRYEMFAAVTAGVPFGVKFAHLHGGEKTLGAIDNFFRHSISQAAWCHFASTAAYADRLRQMLDEPEHIYNVGALSLDSLADIAFLSKNEIKSKWKIDMTAPTILVTFHPETVNVSENTRYANELVKTFIALSQFQIVITMPNADTLGATVRNIFIEKLSGQRHIVMVENLGTRGYFSVIHHCAFLLGNTSSGIIEAASLGKYVINVGDRQKGRMQSDNVVNVPVSSEAMLKAVGQIAGKGDYKGENIYYQNGSAEKICNSLKQLFY</sequence>
<keyword evidence="2" id="KW-0326">Glycosidase</keyword>
<dbReference type="SUPFAM" id="SSF53756">
    <property type="entry name" value="UDP-Glycosyltransferase/glycogen phosphorylase"/>
    <property type="match status" value="1"/>
</dbReference>
<dbReference type="EMBL" id="JBHTKA010000015">
    <property type="protein sequence ID" value="MFD1002996.1"/>
    <property type="molecule type" value="Genomic_DNA"/>
</dbReference>
<dbReference type="Gene3D" id="3.40.50.2000">
    <property type="entry name" value="Glycogen Phosphorylase B"/>
    <property type="match status" value="2"/>
</dbReference>
<feature type="domain" description="UDP-N-acetylglucosamine 2-epimerase" evidence="1">
    <location>
        <begin position="27"/>
        <end position="370"/>
    </location>
</feature>
<keyword evidence="3" id="KW-1185">Reference proteome</keyword>
<proteinExistence type="predicted"/>
<accession>A0ABW3KBK7</accession>
<dbReference type="RefSeq" id="WP_377585006.1">
    <property type="nucleotide sequence ID" value="NZ_JBHTKA010000015.1"/>
</dbReference>
<dbReference type="Pfam" id="PF02350">
    <property type="entry name" value="Epimerase_2"/>
    <property type="match status" value="1"/>
</dbReference>
<organism evidence="2 3">
    <name type="scientific">Ohtaekwangia kribbensis</name>
    <dbReference type="NCBI Taxonomy" id="688913"/>
    <lineage>
        <taxon>Bacteria</taxon>
        <taxon>Pseudomonadati</taxon>
        <taxon>Bacteroidota</taxon>
        <taxon>Cytophagia</taxon>
        <taxon>Cytophagales</taxon>
        <taxon>Fulvivirgaceae</taxon>
        <taxon>Ohtaekwangia</taxon>
    </lineage>
</organism>
<protein>
    <submittedName>
        <fullName evidence="2">UDP-N-acetylglucosamine 2-epimerase</fullName>
        <ecNumber evidence="2">3.2.1.183</ecNumber>
    </submittedName>
</protein>
<dbReference type="PANTHER" id="PTHR43174">
    <property type="entry name" value="UDP-N-ACETYLGLUCOSAMINE 2-EPIMERASE"/>
    <property type="match status" value="1"/>
</dbReference>
<reference evidence="3" key="1">
    <citation type="journal article" date="2019" name="Int. J. Syst. Evol. Microbiol.">
        <title>The Global Catalogue of Microorganisms (GCM) 10K type strain sequencing project: providing services to taxonomists for standard genome sequencing and annotation.</title>
        <authorList>
            <consortium name="The Broad Institute Genomics Platform"/>
            <consortium name="The Broad Institute Genome Sequencing Center for Infectious Disease"/>
            <person name="Wu L."/>
            <person name="Ma J."/>
        </authorList>
    </citation>
    <scope>NUCLEOTIDE SEQUENCE [LARGE SCALE GENOMIC DNA]</scope>
    <source>
        <strain evidence="3">CCUG 58938</strain>
    </source>
</reference>
<dbReference type="InterPro" id="IPR029767">
    <property type="entry name" value="WecB-like"/>
</dbReference>
<dbReference type="InterPro" id="IPR003331">
    <property type="entry name" value="UDP_GlcNAc_Epimerase_2_dom"/>
</dbReference>
<evidence type="ECO:0000313" key="2">
    <source>
        <dbReference type="EMBL" id="MFD1002996.1"/>
    </source>
</evidence>
<dbReference type="InterPro" id="IPR020004">
    <property type="entry name" value="UDP-GlcNAc_Epase"/>
</dbReference>
<gene>
    <name evidence="2" type="primary">neuC</name>
    <name evidence="2" type="ORF">ACFQ21_26965</name>
</gene>
<dbReference type="GO" id="GO:0016798">
    <property type="term" value="F:hydrolase activity, acting on glycosyl bonds"/>
    <property type="evidence" value="ECO:0007669"/>
    <property type="project" value="UniProtKB-KW"/>
</dbReference>
<dbReference type="NCBIfam" id="TIGR03568">
    <property type="entry name" value="NeuC_NnaA"/>
    <property type="match status" value="1"/>
</dbReference>
<dbReference type="EC" id="3.2.1.183" evidence="2"/>
<dbReference type="PANTHER" id="PTHR43174:SF3">
    <property type="entry name" value="UDP-N-ACETYLGLUCOSAMINE 2-EPIMERASE"/>
    <property type="match status" value="1"/>
</dbReference>
<keyword evidence="2" id="KW-0378">Hydrolase</keyword>
<evidence type="ECO:0000259" key="1">
    <source>
        <dbReference type="Pfam" id="PF02350"/>
    </source>
</evidence>
<dbReference type="Proteomes" id="UP001597112">
    <property type="component" value="Unassembled WGS sequence"/>
</dbReference>
<evidence type="ECO:0000313" key="3">
    <source>
        <dbReference type="Proteomes" id="UP001597112"/>
    </source>
</evidence>